<dbReference type="PATRIC" id="fig|1210046.3.peg.3000"/>
<name>K1E3I9_9MICO</name>
<feature type="compositionally biased region" description="Basic residues" evidence="1">
    <location>
        <begin position="275"/>
        <end position="334"/>
    </location>
</feature>
<dbReference type="EMBL" id="ALWX01000091">
    <property type="protein sequence ID" value="EKA59927.1"/>
    <property type="molecule type" value="Genomic_DNA"/>
</dbReference>
<accession>K1E3I9</accession>
<dbReference type="SUPFAM" id="SSF56112">
    <property type="entry name" value="Protein kinase-like (PK-like)"/>
    <property type="match status" value="1"/>
</dbReference>
<dbReference type="Proteomes" id="UP000004474">
    <property type="component" value="Unassembled WGS sequence"/>
</dbReference>
<feature type="region of interest" description="Disordered" evidence="1">
    <location>
        <begin position="184"/>
        <end position="334"/>
    </location>
</feature>
<dbReference type="RefSeq" id="WP_007929776.1">
    <property type="nucleotide sequence ID" value="NZ_ALWX01000091.1"/>
</dbReference>
<dbReference type="AlphaFoldDB" id="K1E3I9"/>
<evidence type="ECO:0000313" key="2">
    <source>
        <dbReference type="EMBL" id="EKA59927.1"/>
    </source>
</evidence>
<gene>
    <name evidence="2" type="ORF">B277_15649</name>
</gene>
<feature type="compositionally biased region" description="Basic residues" evidence="1">
    <location>
        <begin position="247"/>
        <end position="260"/>
    </location>
</feature>
<dbReference type="STRING" id="1210046.B277_15649"/>
<evidence type="ECO:0000256" key="1">
    <source>
        <dbReference type="SAM" id="MobiDB-lite"/>
    </source>
</evidence>
<feature type="compositionally biased region" description="Basic residues" evidence="1">
    <location>
        <begin position="211"/>
        <end position="238"/>
    </location>
</feature>
<dbReference type="InterPro" id="IPR011009">
    <property type="entry name" value="Kinase-like_dom_sf"/>
</dbReference>
<dbReference type="Gene3D" id="3.30.200.20">
    <property type="entry name" value="Phosphorylase Kinase, domain 1"/>
    <property type="match status" value="1"/>
</dbReference>
<proteinExistence type="predicted"/>
<sequence>MNPGTELGRYTVASRIEEIAGGERWTARDTTLDRDVTLLVMPTDGASTPAALDAARRAAGVEAAQLVRILDVDTEGDLSWVAEESLADALTYAEAIGTDGLPAEEVRRITGEIATGVEAARARGLHHLALTPDIVLLTHDGRVKVRGLATSAALGGTETEGEEADRDDARAIVALAYAGLTGTWPLPGSTSLPAAPTSDGAPTPPFAPRGGRPRRPRHHLPRDPRRRHRPGLARRLRRPDRAVVPHPPRRRGAHRVGRHPGRADGHCGGGDPRDSRHRARRGRRPRRGRHPGHRHARRQPPHSRHHPWSRPPGPRRRRGGHRAHHHATHRVPDR</sequence>
<dbReference type="Gene3D" id="1.10.510.10">
    <property type="entry name" value="Transferase(Phosphotransferase) domain 1"/>
    <property type="match status" value="1"/>
</dbReference>
<dbReference type="eggNOG" id="COG0515">
    <property type="taxonomic scope" value="Bacteria"/>
</dbReference>
<evidence type="ECO:0008006" key="4">
    <source>
        <dbReference type="Google" id="ProtNLM"/>
    </source>
</evidence>
<reference evidence="2 3" key="1">
    <citation type="journal article" date="2012" name="J. Bacteriol.">
        <title>Genome Sequence of Janibacter hoylei MTCC8307, Isolated from the Stratospheric Air.</title>
        <authorList>
            <person name="Pawar S.P."/>
            <person name="Dhotre D.P."/>
            <person name="Shetty S.A."/>
            <person name="Chowdhury S.P."/>
            <person name="Chaudhari B.L."/>
            <person name="Shouche Y.S."/>
        </authorList>
    </citation>
    <scope>NUCLEOTIDE SEQUENCE [LARGE SCALE GENOMIC DNA]</scope>
    <source>
        <strain evidence="2 3">PVAS-1</strain>
    </source>
</reference>
<evidence type="ECO:0000313" key="3">
    <source>
        <dbReference type="Proteomes" id="UP000004474"/>
    </source>
</evidence>
<protein>
    <recommendedName>
        <fullName evidence="4">Protein kinase domain-containing protein</fullName>
    </recommendedName>
</protein>
<dbReference type="OrthoDB" id="9786339at2"/>
<comment type="caution">
    <text evidence="2">The sequence shown here is derived from an EMBL/GenBank/DDBJ whole genome shotgun (WGS) entry which is preliminary data.</text>
</comment>
<organism evidence="2 3">
    <name type="scientific">Janibacter hoylei PVAS-1</name>
    <dbReference type="NCBI Taxonomy" id="1210046"/>
    <lineage>
        <taxon>Bacteria</taxon>
        <taxon>Bacillati</taxon>
        <taxon>Actinomycetota</taxon>
        <taxon>Actinomycetes</taxon>
        <taxon>Micrococcales</taxon>
        <taxon>Intrasporangiaceae</taxon>
        <taxon>Janibacter</taxon>
    </lineage>
</organism>